<proteinExistence type="predicted"/>
<evidence type="ECO:0000313" key="2">
    <source>
        <dbReference type="Proteomes" id="UP001162501"/>
    </source>
</evidence>
<feature type="non-terminal residue" evidence="1">
    <location>
        <position position="1"/>
    </location>
</feature>
<dbReference type="EMBL" id="OX596104">
    <property type="protein sequence ID" value="CAN0007675.1"/>
    <property type="molecule type" value="Genomic_DNA"/>
</dbReference>
<dbReference type="Proteomes" id="UP001162501">
    <property type="component" value="Chromosome 20"/>
</dbReference>
<reference evidence="1" key="1">
    <citation type="submission" date="2023-05" db="EMBL/GenBank/DDBJ databases">
        <authorList>
            <consortium name="ELIXIR-Norway"/>
        </authorList>
    </citation>
    <scope>NUCLEOTIDE SEQUENCE</scope>
</reference>
<gene>
    <name evidence="1" type="ORF">MRATA1EN22A_LOCUS10662</name>
</gene>
<accession>A0AC59YVB8</accession>
<sequence length="143" mass="15725">PAKSLLSSSPYNNSSAKEANEYWRWHITMCLSSQKSTQNCLQISQNKASIEMIPLVETRQSPGMFQGSDCLNDSPQQAFLTSKCGNDASQKCRKGVDELKFHFRQLVPVIFTLLDGEKHVAAASVNVVDSSTEKLNTASARGL</sequence>
<reference evidence="1" key="2">
    <citation type="submission" date="2025-03" db="EMBL/GenBank/DDBJ databases">
        <authorList>
            <consortium name="ELIXIR-Norway"/>
            <consortium name="Elixir Norway"/>
        </authorList>
    </citation>
    <scope>NUCLEOTIDE SEQUENCE</scope>
</reference>
<organism evidence="1 2">
    <name type="scientific">Rangifer tarandus platyrhynchus</name>
    <name type="common">Svalbard reindeer</name>
    <dbReference type="NCBI Taxonomy" id="3082113"/>
    <lineage>
        <taxon>Eukaryota</taxon>
        <taxon>Metazoa</taxon>
        <taxon>Chordata</taxon>
        <taxon>Craniata</taxon>
        <taxon>Vertebrata</taxon>
        <taxon>Euteleostomi</taxon>
        <taxon>Mammalia</taxon>
        <taxon>Eutheria</taxon>
        <taxon>Laurasiatheria</taxon>
        <taxon>Artiodactyla</taxon>
        <taxon>Ruminantia</taxon>
        <taxon>Pecora</taxon>
        <taxon>Cervidae</taxon>
        <taxon>Odocoileinae</taxon>
        <taxon>Rangifer</taxon>
    </lineage>
</organism>
<name>A0AC59YVB8_RANTA</name>
<evidence type="ECO:0000313" key="1">
    <source>
        <dbReference type="EMBL" id="CAN0007675.1"/>
    </source>
</evidence>
<protein>
    <submittedName>
        <fullName evidence="1">Uncharacterized protein</fullName>
    </submittedName>
</protein>
<feature type="non-terminal residue" evidence="1">
    <location>
        <position position="143"/>
    </location>
</feature>